<comment type="caution">
    <text evidence="2">The sequence shown here is derived from an EMBL/GenBank/DDBJ whole genome shotgun (WGS) entry which is preliminary data.</text>
</comment>
<keyword evidence="1" id="KW-0732">Signal</keyword>
<keyword evidence="3" id="KW-1185">Reference proteome</keyword>
<feature type="signal peptide" evidence="1">
    <location>
        <begin position="1"/>
        <end position="22"/>
    </location>
</feature>
<sequence>MNKRILSAGIIASTFVTSMAFAMPKNMPNPSAEEMLNRDSELAKMGTLDLCVRYNSLTDETQKKAYIQELDIRGQLSGQDHENIPKKVAINSMTMCGMYMALGKPLAEQSRQIRPMTFKTVHVYENNYFVTQSGMIVESYERKEGVMPPALAVPTPEVEPSPTLRK</sequence>
<protein>
    <submittedName>
        <fullName evidence="2">Uncharacterized protein</fullName>
    </submittedName>
</protein>
<dbReference type="RefSeq" id="WP_208146447.1">
    <property type="nucleotide sequence ID" value="NZ_JAGETV010000001.1"/>
</dbReference>
<name>A0ABS3Q1C1_9GAMM</name>
<proteinExistence type="predicted"/>
<gene>
    <name evidence="2" type="ORF">J3998_00860</name>
</gene>
<evidence type="ECO:0000256" key="1">
    <source>
        <dbReference type="SAM" id="SignalP"/>
    </source>
</evidence>
<organism evidence="2 3">
    <name type="scientific">Thiomicrorhabdus marina</name>
    <dbReference type="NCBI Taxonomy" id="2818442"/>
    <lineage>
        <taxon>Bacteria</taxon>
        <taxon>Pseudomonadati</taxon>
        <taxon>Pseudomonadota</taxon>
        <taxon>Gammaproteobacteria</taxon>
        <taxon>Thiotrichales</taxon>
        <taxon>Piscirickettsiaceae</taxon>
        <taxon>Thiomicrorhabdus</taxon>
    </lineage>
</organism>
<reference evidence="2 3" key="1">
    <citation type="submission" date="2021-03" db="EMBL/GenBank/DDBJ databases">
        <title>Thiomicrorhabdus sp.nov.,novel sulfur-oxidizing bacteria isolated from coastal sediment.</title>
        <authorList>
            <person name="Liu X."/>
        </authorList>
    </citation>
    <scope>NUCLEOTIDE SEQUENCE [LARGE SCALE GENOMIC DNA]</scope>
    <source>
        <strain evidence="2 3">6S2-11</strain>
    </source>
</reference>
<evidence type="ECO:0000313" key="2">
    <source>
        <dbReference type="EMBL" id="MBO1926112.1"/>
    </source>
</evidence>
<dbReference type="EMBL" id="JAGETV010000001">
    <property type="protein sequence ID" value="MBO1926112.1"/>
    <property type="molecule type" value="Genomic_DNA"/>
</dbReference>
<feature type="chain" id="PRO_5045166938" evidence="1">
    <location>
        <begin position="23"/>
        <end position="166"/>
    </location>
</feature>
<dbReference type="Proteomes" id="UP000664835">
    <property type="component" value="Unassembled WGS sequence"/>
</dbReference>
<evidence type="ECO:0000313" key="3">
    <source>
        <dbReference type="Proteomes" id="UP000664835"/>
    </source>
</evidence>
<accession>A0ABS3Q1C1</accession>